<name>F1Z9Z8_9SPHN</name>
<protein>
    <submittedName>
        <fullName evidence="2">Uncharacterized protein</fullName>
    </submittedName>
</protein>
<accession>F1Z9Z8</accession>
<proteinExistence type="predicted"/>
<dbReference type="HOGENOM" id="CLU_3064075_0_0_5"/>
<gene>
    <name evidence="2" type="ORF">Y88_0652</name>
</gene>
<dbReference type="EMBL" id="AEWJ01000041">
    <property type="protein sequence ID" value="EGD58595.1"/>
    <property type="molecule type" value="Genomic_DNA"/>
</dbReference>
<evidence type="ECO:0000256" key="1">
    <source>
        <dbReference type="SAM" id="MobiDB-lite"/>
    </source>
</evidence>
<feature type="region of interest" description="Disordered" evidence="1">
    <location>
        <begin position="1"/>
        <end position="20"/>
    </location>
</feature>
<evidence type="ECO:0000313" key="2">
    <source>
        <dbReference type="EMBL" id="EGD58595.1"/>
    </source>
</evidence>
<reference evidence="2 3" key="1">
    <citation type="journal article" date="2012" name="J. Bacteriol.">
        <title>Draft Genome Sequence of Novosphingobium nitrogenifigens Y88T.</title>
        <authorList>
            <person name="Strabala T.J."/>
            <person name="Macdonald L."/>
            <person name="Liu V."/>
            <person name="Smit A.M."/>
        </authorList>
    </citation>
    <scope>NUCLEOTIDE SEQUENCE [LARGE SCALE GENOMIC DNA]</scope>
    <source>
        <strain evidence="2 3">DSM 19370</strain>
    </source>
</reference>
<keyword evidence="3" id="KW-1185">Reference proteome</keyword>
<evidence type="ECO:0000313" key="3">
    <source>
        <dbReference type="Proteomes" id="UP000004728"/>
    </source>
</evidence>
<dbReference type="AlphaFoldDB" id="F1Z9Z8"/>
<comment type="caution">
    <text evidence="2">The sequence shown here is derived from an EMBL/GenBank/DDBJ whole genome shotgun (WGS) entry which is preliminary data.</text>
</comment>
<dbReference type="Proteomes" id="UP000004728">
    <property type="component" value="Unassembled WGS sequence"/>
</dbReference>
<dbReference type="InParanoid" id="F1Z9Z8"/>
<organism evidence="2 3">
    <name type="scientific">Novosphingobium nitrogenifigens DSM 19370</name>
    <dbReference type="NCBI Taxonomy" id="983920"/>
    <lineage>
        <taxon>Bacteria</taxon>
        <taxon>Pseudomonadati</taxon>
        <taxon>Pseudomonadota</taxon>
        <taxon>Alphaproteobacteria</taxon>
        <taxon>Sphingomonadales</taxon>
        <taxon>Sphingomonadaceae</taxon>
        <taxon>Novosphingobium</taxon>
    </lineage>
</organism>
<dbReference type="STRING" id="983920.Y88_0652"/>
<sequence length="53" mass="5819">MSETTPHCPKSPCSTRDTPGKAMAAMRCPLVWSVARVARFWPLCNAFEVTAAH</sequence>